<dbReference type="SUPFAM" id="SSF54928">
    <property type="entry name" value="RNA-binding domain, RBD"/>
    <property type="match status" value="1"/>
</dbReference>
<dbReference type="AlphaFoldDB" id="A0AAW2U2L9"/>
<dbReference type="GO" id="GO:1901259">
    <property type="term" value="P:chloroplast rRNA processing"/>
    <property type="evidence" value="ECO:0007669"/>
    <property type="project" value="TreeGrafter"/>
</dbReference>
<sequence>MAAASLHFLSLTPQTLSLPRSSSPLFTPFALKPLPEPLISLSSINHNTRSTSRFVRCVAVSSELEEDVEDGEEDQILDFSGADQPTFSPDLKLFVGNLPFTVDSAALAGLFEQAGNVEMVEELQGRVLRVNSGPPPSKSENPSFRGPRGRERTSSIAPTNFMWVTWPGVLTILLSRPCLASKEMLRKPGWFMTKKVVDRGVSGLLLTVRLKRSTVQLKNWMAW</sequence>
<dbReference type="InterPro" id="IPR035979">
    <property type="entry name" value="RBD_domain_sf"/>
</dbReference>
<organism evidence="3">
    <name type="scientific">Sesamum latifolium</name>
    <dbReference type="NCBI Taxonomy" id="2727402"/>
    <lineage>
        <taxon>Eukaryota</taxon>
        <taxon>Viridiplantae</taxon>
        <taxon>Streptophyta</taxon>
        <taxon>Embryophyta</taxon>
        <taxon>Tracheophyta</taxon>
        <taxon>Spermatophyta</taxon>
        <taxon>Magnoliopsida</taxon>
        <taxon>eudicotyledons</taxon>
        <taxon>Gunneridae</taxon>
        <taxon>Pentapetalae</taxon>
        <taxon>asterids</taxon>
        <taxon>lamiids</taxon>
        <taxon>Lamiales</taxon>
        <taxon>Pedaliaceae</taxon>
        <taxon>Sesamum</taxon>
    </lineage>
</organism>
<keyword evidence="3" id="KW-0687">Ribonucleoprotein</keyword>
<feature type="region of interest" description="Disordered" evidence="2">
    <location>
        <begin position="128"/>
        <end position="153"/>
    </location>
</feature>
<evidence type="ECO:0000256" key="2">
    <source>
        <dbReference type="SAM" id="MobiDB-lite"/>
    </source>
</evidence>
<dbReference type="PANTHER" id="PTHR48025:SF1">
    <property type="entry name" value="RRM DOMAIN-CONTAINING PROTEIN"/>
    <property type="match status" value="1"/>
</dbReference>
<evidence type="ECO:0000256" key="1">
    <source>
        <dbReference type="ARBA" id="ARBA00022884"/>
    </source>
</evidence>
<dbReference type="InterPro" id="IPR050502">
    <property type="entry name" value="Euk_RNA-bind_prot"/>
</dbReference>
<dbReference type="Gene3D" id="3.30.70.330">
    <property type="match status" value="1"/>
</dbReference>
<proteinExistence type="predicted"/>
<reference evidence="3" key="2">
    <citation type="journal article" date="2024" name="Plant">
        <title>Genomic evolution and insights into agronomic trait innovations of Sesamum species.</title>
        <authorList>
            <person name="Miao H."/>
            <person name="Wang L."/>
            <person name="Qu L."/>
            <person name="Liu H."/>
            <person name="Sun Y."/>
            <person name="Le M."/>
            <person name="Wang Q."/>
            <person name="Wei S."/>
            <person name="Zheng Y."/>
            <person name="Lin W."/>
            <person name="Duan Y."/>
            <person name="Cao H."/>
            <person name="Xiong S."/>
            <person name="Wang X."/>
            <person name="Wei L."/>
            <person name="Li C."/>
            <person name="Ma Q."/>
            <person name="Ju M."/>
            <person name="Zhao R."/>
            <person name="Li G."/>
            <person name="Mu C."/>
            <person name="Tian Q."/>
            <person name="Mei H."/>
            <person name="Zhang T."/>
            <person name="Gao T."/>
            <person name="Zhang H."/>
        </authorList>
    </citation>
    <scope>NUCLEOTIDE SEQUENCE</scope>
    <source>
        <strain evidence="3">KEN1</strain>
    </source>
</reference>
<name>A0AAW2U2L9_9LAMI</name>
<comment type="caution">
    <text evidence="3">The sequence shown here is derived from an EMBL/GenBank/DDBJ whole genome shotgun (WGS) entry which is preliminary data.</text>
</comment>
<gene>
    <name evidence="3" type="ORF">Slati_3581300</name>
</gene>
<dbReference type="GO" id="GO:1990904">
    <property type="term" value="C:ribonucleoprotein complex"/>
    <property type="evidence" value="ECO:0007669"/>
    <property type="project" value="UniProtKB-KW"/>
</dbReference>
<dbReference type="PANTHER" id="PTHR48025">
    <property type="entry name" value="OS02G0815200 PROTEIN"/>
    <property type="match status" value="1"/>
</dbReference>
<dbReference type="GO" id="GO:0009535">
    <property type="term" value="C:chloroplast thylakoid membrane"/>
    <property type="evidence" value="ECO:0007669"/>
    <property type="project" value="TreeGrafter"/>
</dbReference>
<dbReference type="GO" id="GO:0003729">
    <property type="term" value="F:mRNA binding"/>
    <property type="evidence" value="ECO:0007669"/>
    <property type="project" value="TreeGrafter"/>
</dbReference>
<keyword evidence="1" id="KW-0694">RNA-binding</keyword>
<reference evidence="3" key="1">
    <citation type="submission" date="2020-06" db="EMBL/GenBank/DDBJ databases">
        <authorList>
            <person name="Li T."/>
            <person name="Hu X."/>
            <person name="Zhang T."/>
            <person name="Song X."/>
            <person name="Zhang H."/>
            <person name="Dai N."/>
            <person name="Sheng W."/>
            <person name="Hou X."/>
            <person name="Wei L."/>
        </authorList>
    </citation>
    <scope>NUCLEOTIDE SEQUENCE</scope>
    <source>
        <strain evidence="3">KEN1</strain>
        <tissue evidence="3">Leaf</tissue>
    </source>
</reference>
<dbReference type="InterPro" id="IPR012677">
    <property type="entry name" value="Nucleotide-bd_a/b_plait_sf"/>
</dbReference>
<dbReference type="EMBL" id="JACGWN010000013">
    <property type="protein sequence ID" value="KAL0409916.1"/>
    <property type="molecule type" value="Genomic_DNA"/>
</dbReference>
<evidence type="ECO:0000313" key="3">
    <source>
        <dbReference type="EMBL" id="KAL0409916.1"/>
    </source>
</evidence>
<accession>A0AAW2U2L9</accession>
<protein>
    <submittedName>
        <fullName evidence="3">Ribonucleoprotein A, chloroplastic</fullName>
    </submittedName>
</protein>